<feature type="domain" description="N-acetyltransferase ESCO acetyl-transferase" evidence="2">
    <location>
        <begin position="245"/>
        <end position="310"/>
    </location>
</feature>
<reference evidence="4" key="2">
    <citation type="journal article" date="2021" name="Sci. Data">
        <title>Chromosome-scale genome sequencing, assembly and annotation of six genomes from subfamily Leishmaniinae.</title>
        <authorList>
            <person name="Almutairi H."/>
            <person name="Urbaniak M.D."/>
            <person name="Bates M.D."/>
            <person name="Jariyapan N."/>
            <person name="Kwakye-Nuako G."/>
            <person name="Thomaz Soccol V."/>
            <person name="Al-Salem W.S."/>
            <person name="Dillon R.J."/>
            <person name="Bates P.A."/>
            <person name="Gatherer D."/>
        </authorList>
    </citation>
    <scope>NUCLEOTIDE SEQUENCE [LARGE SCALE GENOMIC DNA]</scope>
</reference>
<dbReference type="Pfam" id="PF13880">
    <property type="entry name" value="Acetyltransf_13"/>
    <property type="match status" value="1"/>
</dbReference>
<sequence length="312" mass="33038">MPAPVMLTDAGAGARASSSTWLTLADFKKHVFSPGYVVEDDCGIPARGTKPSGRPISGATAVLFNFFAQQLRRKRLRSTGTPAGCAGGDGTAGDVPGERRQSNSVRPSCCSATLRNAVLDVLHTAHGSIGSAEAVGHGGCVVVVHLTAANEDAGCPSSPKRDKRAAVWYLDGVCVAEEIPQAYRAVWTNPCISSEPRGGLTDGTTTVSATFSACSASFHQPSVKEGPPLMEVTYLGDIFRMSTPLCGVRLMWVSPSSRGRGVAYSMVERARRAVCYGFVVPAEHVAFSEPTAMGRAFARRYHARDDFAVYGY</sequence>
<feature type="region of interest" description="Disordered" evidence="1">
    <location>
        <begin position="78"/>
        <end position="106"/>
    </location>
</feature>
<dbReference type="AlphaFoldDB" id="A0A836HEL6"/>
<dbReference type="OrthoDB" id="428854at2759"/>
<comment type="caution">
    <text evidence="3">The sequence shown here is derived from an EMBL/GenBank/DDBJ whole genome shotgun (WGS) entry which is preliminary data.</text>
</comment>
<dbReference type="GO" id="GO:0000785">
    <property type="term" value="C:chromatin"/>
    <property type="evidence" value="ECO:0007669"/>
    <property type="project" value="TreeGrafter"/>
</dbReference>
<evidence type="ECO:0000313" key="3">
    <source>
        <dbReference type="EMBL" id="KAG5479958.1"/>
    </source>
</evidence>
<dbReference type="GO" id="GO:0061733">
    <property type="term" value="F:protein-lysine-acetyltransferase activity"/>
    <property type="evidence" value="ECO:0007669"/>
    <property type="project" value="TreeGrafter"/>
</dbReference>
<evidence type="ECO:0000256" key="1">
    <source>
        <dbReference type="SAM" id="MobiDB-lite"/>
    </source>
</evidence>
<dbReference type="InterPro" id="IPR028009">
    <property type="entry name" value="ESCO_Acetyltransf_dom"/>
</dbReference>
<name>A0A836HEL6_9TRYP</name>
<gene>
    <name evidence="3" type="ORF">LSCM1_06377</name>
</gene>
<dbReference type="Proteomes" id="UP000673552">
    <property type="component" value="Unassembled WGS sequence"/>
</dbReference>
<protein>
    <recommendedName>
        <fullName evidence="2">N-acetyltransferase ESCO acetyl-transferase domain-containing protein</fullName>
    </recommendedName>
</protein>
<dbReference type="KEGG" id="lmat:92516319"/>
<dbReference type="GO" id="GO:0005634">
    <property type="term" value="C:nucleus"/>
    <property type="evidence" value="ECO:0007669"/>
    <property type="project" value="TreeGrafter"/>
</dbReference>
<evidence type="ECO:0000313" key="4">
    <source>
        <dbReference type="Proteomes" id="UP000673552"/>
    </source>
</evidence>
<dbReference type="PANTHER" id="PTHR45884:SF2">
    <property type="entry name" value="N-ACETYLTRANSFERASE ECO"/>
    <property type="match status" value="1"/>
</dbReference>
<organism evidence="3 4">
    <name type="scientific">Leishmania martiniquensis</name>
    <dbReference type="NCBI Taxonomy" id="1580590"/>
    <lineage>
        <taxon>Eukaryota</taxon>
        <taxon>Discoba</taxon>
        <taxon>Euglenozoa</taxon>
        <taxon>Kinetoplastea</taxon>
        <taxon>Metakinetoplastina</taxon>
        <taxon>Trypanosomatida</taxon>
        <taxon>Trypanosomatidae</taxon>
        <taxon>Leishmaniinae</taxon>
        <taxon>Leishmania</taxon>
    </lineage>
</organism>
<dbReference type="GO" id="GO:0007064">
    <property type="term" value="P:mitotic sister chromatid cohesion"/>
    <property type="evidence" value="ECO:0007669"/>
    <property type="project" value="TreeGrafter"/>
</dbReference>
<dbReference type="EMBL" id="JAFEUZ010000020">
    <property type="protein sequence ID" value="KAG5479958.1"/>
    <property type="molecule type" value="Genomic_DNA"/>
</dbReference>
<proteinExistence type="predicted"/>
<keyword evidence="4" id="KW-1185">Reference proteome</keyword>
<accession>A0A836HEL6</accession>
<dbReference type="GeneID" id="92516319"/>
<evidence type="ECO:0000259" key="2">
    <source>
        <dbReference type="Pfam" id="PF13880"/>
    </source>
</evidence>
<dbReference type="PANTHER" id="PTHR45884">
    <property type="entry name" value="N-ACETYLTRANSFERASE ECO"/>
    <property type="match status" value="1"/>
</dbReference>
<reference evidence="4" key="1">
    <citation type="journal article" date="2021" name="Microbiol. Resour. Announc.">
        <title>LGAAP: Leishmaniinae Genome Assembly and Annotation Pipeline.</title>
        <authorList>
            <person name="Almutairi H."/>
            <person name="Urbaniak M.D."/>
            <person name="Bates M.D."/>
            <person name="Jariyapan N."/>
            <person name="Kwakye-Nuako G."/>
            <person name="Thomaz-Soccol V."/>
            <person name="Al-Salem W.S."/>
            <person name="Dillon R.J."/>
            <person name="Bates P.A."/>
            <person name="Gatherer D."/>
        </authorList>
    </citation>
    <scope>NUCLEOTIDE SEQUENCE [LARGE SCALE GENOMIC DNA]</scope>
</reference>
<dbReference type="RefSeq" id="XP_067179121.1">
    <property type="nucleotide sequence ID" value="XM_067323807.1"/>
</dbReference>